<evidence type="ECO:0000256" key="8">
    <source>
        <dbReference type="SAM" id="Phobius"/>
    </source>
</evidence>
<evidence type="ECO:0000259" key="9">
    <source>
        <dbReference type="PROSITE" id="PS50893"/>
    </source>
</evidence>
<keyword evidence="10" id="KW-0547">Nucleotide-binding</keyword>
<dbReference type="PANTHER" id="PTHR48041:SF89">
    <property type="entry name" value="FI03229P"/>
    <property type="match status" value="1"/>
</dbReference>
<dbReference type="GO" id="GO:0016887">
    <property type="term" value="F:ATP hydrolysis activity"/>
    <property type="evidence" value="ECO:0007669"/>
    <property type="project" value="InterPro"/>
</dbReference>
<proteinExistence type="evidence at transcript level"/>
<feature type="transmembrane region" description="Helical" evidence="8">
    <location>
        <begin position="774"/>
        <end position="795"/>
    </location>
</feature>
<dbReference type="InterPro" id="IPR003439">
    <property type="entry name" value="ABC_transporter-like_ATP-bd"/>
</dbReference>
<evidence type="ECO:0000256" key="7">
    <source>
        <dbReference type="SAM" id="MobiDB-lite"/>
    </source>
</evidence>
<dbReference type="Pfam" id="PF00005">
    <property type="entry name" value="ABC_tran"/>
    <property type="match status" value="1"/>
</dbReference>
<feature type="transmembrane region" description="Helical" evidence="8">
    <location>
        <begin position="659"/>
        <end position="677"/>
    </location>
</feature>
<sequence length="910" mass="101084">MPAASRDREVWEMERRYSESQQHPPTPTPLGPGASEDLHAWSIYRQNLNSDFTDSALGSSEKSPLPYGNFQLRESTVQSILSHPRYGPKSTLGSNMYTYLKFGLPRVFPPGGIRGAREGSSGYDSSEDGASHRGPRTAAERKARAQYLRARSDPDFRNLIPNGTGIHRNHPPSAMGASRGMAPRGKSISEANLLQPDIHVPHHRSMHELRSFEMAQHHPSQRGFLDVHHPGHPYPGGRPASIAIPNSRQIQQLQQPLNPRMLHMSQTHLHDRAASALSHSHLDGGAPSFQSGRPEFFPHLQVRGLEVPPSSKNKCFVQGVSFEVKGSEVLAIMSTSALEGKAILDALAGRNDAKAFQVILNGHSIPLNALKRRLVYVRSQSFLSPELNVAQTLTFYSHLRRPPKHSIKVTTSEQMGLLIEELGLTQVLSTRVGRLTTSELKRLSIACCLMSHADILLLDCPTVFMDIFDTFFLVEFLRGWASGGPAGMAGKMVILTLQPPTYEIFTMISRVLLVSGGRTMYSGKRRDMLPYFAAADYPCPAFKNPSDYYLDLVTLDDLSAEAMLESSQRIEQLSELFRRREEPLSDPPLPHLLIPKIGSASPLRQVFALFLRQMAYSQPSSLLNWLSQLLIATILSVIIGCIFWDVPSSDSQLLLNDRFGYHYTIMCLASWPLLIWLSMARCHGHDRAAVESDIKDGLYSRAVYIIVMLCCSIPASLIIWLGLVIPAYAMSGLYIQGPDTEAFYIYVVYTILYLICMQTLFITFGFLTPSRAWATLVSGLASAIVSLSSGIPVHIRDLMYPLHPVLTQLSPARWIIKAVASREYSAPVLSSYSANMLCRNKQVQHQDIIVQLPCPPPNGTAALSYVGFLPEPGENYWTVPLIFWGVCLCACVFVFILLGSFCKQKSKAKK</sequence>
<evidence type="ECO:0000256" key="4">
    <source>
        <dbReference type="ARBA" id="ARBA00022692"/>
    </source>
</evidence>
<feature type="transmembrane region" description="Helical" evidence="8">
    <location>
        <begin position="698"/>
        <end position="723"/>
    </location>
</feature>
<dbReference type="InterPro" id="IPR050352">
    <property type="entry name" value="ABCG_transporters"/>
</dbReference>
<comment type="subcellular location">
    <subcellularLocation>
        <location evidence="1">Membrane</location>
        <topology evidence="1">Multi-pass membrane protein</topology>
    </subcellularLocation>
</comment>
<dbReference type="PANTHER" id="PTHR48041">
    <property type="entry name" value="ABC TRANSPORTER G FAMILY MEMBER 28"/>
    <property type="match status" value="1"/>
</dbReference>
<evidence type="ECO:0000256" key="5">
    <source>
        <dbReference type="ARBA" id="ARBA00022989"/>
    </source>
</evidence>
<gene>
    <name evidence="10" type="primary">ABCG10</name>
</gene>
<feature type="region of interest" description="Disordered" evidence="7">
    <location>
        <begin position="113"/>
        <end position="142"/>
    </location>
</feature>
<dbReference type="AlphaFoldDB" id="A0A3R5VSI0"/>
<dbReference type="GO" id="GO:0140359">
    <property type="term" value="F:ABC-type transporter activity"/>
    <property type="evidence" value="ECO:0007669"/>
    <property type="project" value="InterPro"/>
</dbReference>
<dbReference type="InterPro" id="IPR013525">
    <property type="entry name" value="ABC2_TM"/>
</dbReference>
<evidence type="ECO:0000256" key="6">
    <source>
        <dbReference type="ARBA" id="ARBA00023136"/>
    </source>
</evidence>
<feature type="transmembrane region" description="Helical" evidence="8">
    <location>
        <begin position="881"/>
        <end position="902"/>
    </location>
</feature>
<dbReference type="PROSITE" id="PS50893">
    <property type="entry name" value="ABC_TRANSPORTER_2"/>
    <property type="match status" value="1"/>
</dbReference>
<feature type="domain" description="ABC transporter" evidence="9">
    <location>
        <begin position="302"/>
        <end position="541"/>
    </location>
</feature>
<feature type="transmembrane region" description="Helical" evidence="8">
    <location>
        <begin position="743"/>
        <end position="767"/>
    </location>
</feature>
<dbReference type="GO" id="GO:0005524">
    <property type="term" value="F:ATP binding"/>
    <property type="evidence" value="ECO:0007669"/>
    <property type="project" value="UniProtKB-KW"/>
</dbReference>
<dbReference type="InterPro" id="IPR027417">
    <property type="entry name" value="P-loop_NTPase"/>
</dbReference>
<dbReference type="SUPFAM" id="SSF52540">
    <property type="entry name" value="P-loop containing nucleoside triphosphate hydrolases"/>
    <property type="match status" value="1"/>
</dbReference>
<keyword evidence="4 8" id="KW-0812">Transmembrane</keyword>
<organism evidence="10">
    <name type="scientific">Diaphorina citri</name>
    <name type="common">Asian citrus psyllid</name>
    <dbReference type="NCBI Taxonomy" id="121845"/>
    <lineage>
        <taxon>Eukaryota</taxon>
        <taxon>Metazoa</taxon>
        <taxon>Ecdysozoa</taxon>
        <taxon>Arthropoda</taxon>
        <taxon>Hexapoda</taxon>
        <taxon>Insecta</taxon>
        <taxon>Pterygota</taxon>
        <taxon>Neoptera</taxon>
        <taxon>Paraneoptera</taxon>
        <taxon>Hemiptera</taxon>
        <taxon>Sternorrhyncha</taxon>
        <taxon>Psylloidea</taxon>
        <taxon>Psyllidae</taxon>
        <taxon>Diaphorininae</taxon>
        <taxon>Diaphorina</taxon>
    </lineage>
</organism>
<dbReference type="Pfam" id="PF01061">
    <property type="entry name" value="ABC2_membrane"/>
    <property type="match status" value="1"/>
</dbReference>
<accession>A0A3R5VSI0</accession>
<evidence type="ECO:0000256" key="3">
    <source>
        <dbReference type="ARBA" id="ARBA00022448"/>
    </source>
</evidence>
<feature type="region of interest" description="Disordered" evidence="7">
    <location>
        <begin position="154"/>
        <end position="184"/>
    </location>
</feature>
<protein>
    <submittedName>
        <fullName evidence="10">ATP-binding cassette sub-family G member 10</fullName>
    </submittedName>
</protein>
<evidence type="ECO:0000313" key="10">
    <source>
        <dbReference type="EMBL" id="QAA95926.1"/>
    </source>
</evidence>
<comment type="similarity">
    <text evidence="2">Belongs to the ABC transporter superfamily. ABCG family. Eye pigment precursor importer (TC 3.A.1.204) subfamily.</text>
</comment>
<reference evidence="10" key="1">
    <citation type="submission" date="2018-04" db="EMBL/GenBank/DDBJ databases">
        <title>The ABC transporter gene family of Asian Citrus Psyllid, Diaphorina citri.</title>
        <authorList>
            <person name="Wang Z."/>
            <person name="Zeng X."/>
        </authorList>
    </citation>
    <scope>NUCLEOTIDE SEQUENCE</scope>
</reference>
<keyword evidence="5 8" id="KW-1133">Transmembrane helix</keyword>
<dbReference type="GO" id="GO:0005886">
    <property type="term" value="C:plasma membrane"/>
    <property type="evidence" value="ECO:0007669"/>
    <property type="project" value="TreeGrafter"/>
</dbReference>
<dbReference type="Pfam" id="PF19055">
    <property type="entry name" value="ABC2_membrane_7"/>
    <property type="match status" value="1"/>
</dbReference>
<dbReference type="Gene3D" id="3.40.50.300">
    <property type="entry name" value="P-loop containing nucleotide triphosphate hydrolases"/>
    <property type="match status" value="1"/>
</dbReference>
<name>A0A3R5VSI0_DIACI</name>
<keyword evidence="3" id="KW-0813">Transport</keyword>
<feature type="region of interest" description="Disordered" evidence="7">
    <location>
        <begin position="1"/>
        <end position="38"/>
    </location>
</feature>
<evidence type="ECO:0000256" key="1">
    <source>
        <dbReference type="ARBA" id="ARBA00004141"/>
    </source>
</evidence>
<dbReference type="InterPro" id="IPR043926">
    <property type="entry name" value="ABCG_dom"/>
</dbReference>
<keyword evidence="6 8" id="KW-0472">Membrane</keyword>
<dbReference type="EMBL" id="MH172519">
    <property type="protein sequence ID" value="QAA95926.1"/>
    <property type="molecule type" value="mRNA"/>
</dbReference>
<keyword evidence="10" id="KW-0067">ATP-binding</keyword>
<feature type="compositionally biased region" description="Basic and acidic residues" evidence="7">
    <location>
        <begin position="1"/>
        <end position="18"/>
    </location>
</feature>
<evidence type="ECO:0000256" key="2">
    <source>
        <dbReference type="ARBA" id="ARBA00005814"/>
    </source>
</evidence>
<feature type="transmembrane region" description="Helical" evidence="8">
    <location>
        <begin position="502"/>
        <end position="521"/>
    </location>
</feature>
<feature type="transmembrane region" description="Helical" evidence="8">
    <location>
        <begin position="622"/>
        <end position="647"/>
    </location>
</feature>